<evidence type="ECO:0000313" key="2">
    <source>
        <dbReference type="EMBL" id="MBB4020766.1"/>
    </source>
</evidence>
<feature type="transmembrane region" description="Helical" evidence="1">
    <location>
        <begin position="34"/>
        <end position="55"/>
    </location>
</feature>
<gene>
    <name evidence="2" type="ORF">GGR17_000557</name>
</gene>
<keyword evidence="1" id="KW-1133">Transmembrane helix</keyword>
<reference evidence="2" key="1">
    <citation type="submission" date="2020-08" db="EMBL/GenBank/DDBJ databases">
        <title>Genomic Encyclopedia of Type Strains, Phase IV (KMG-IV): sequencing the most valuable type-strain genomes for metagenomic binning, comparative biology and taxonomic classification.</title>
        <authorList>
            <person name="Goeker M."/>
        </authorList>
    </citation>
    <scope>NUCLEOTIDE SEQUENCE [LARGE SCALE GENOMIC DNA]</scope>
    <source>
        <strain evidence="2">DSM 105040</strain>
    </source>
</reference>
<dbReference type="RefSeq" id="WP_157445511.1">
    <property type="nucleotide sequence ID" value="NZ_JACIEQ010000001.1"/>
</dbReference>
<accession>A0A840CD68</accession>
<evidence type="ECO:0000313" key="3">
    <source>
        <dbReference type="Proteomes" id="UP000585681"/>
    </source>
</evidence>
<organism evidence="2 3">
    <name type="scientific">Actibacterium naphthalenivorans</name>
    <dbReference type="NCBI Taxonomy" id="1614693"/>
    <lineage>
        <taxon>Bacteria</taxon>
        <taxon>Pseudomonadati</taxon>
        <taxon>Pseudomonadota</taxon>
        <taxon>Alphaproteobacteria</taxon>
        <taxon>Rhodobacterales</taxon>
        <taxon>Roseobacteraceae</taxon>
        <taxon>Actibacterium</taxon>
    </lineage>
</organism>
<dbReference type="AlphaFoldDB" id="A0A840CD68"/>
<dbReference type="EMBL" id="JACIEQ010000001">
    <property type="protein sequence ID" value="MBB4020766.1"/>
    <property type="molecule type" value="Genomic_DNA"/>
</dbReference>
<sequence>MFIGFLVIGAMFATAAAAGTLISGGSLLMALWSYAVGGVYGTLLAMAVFLVFLLMRRMNILSAPRSAEMATE</sequence>
<proteinExistence type="predicted"/>
<dbReference type="Proteomes" id="UP000585681">
    <property type="component" value="Unassembled WGS sequence"/>
</dbReference>
<comment type="caution">
    <text evidence="2">The sequence shown here is derived from an EMBL/GenBank/DDBJ whole genome shotgun (WGS) entry which is preliminary data.</text>
</comment>
<keyword evidence="3" id="KW-1185">Reference proteome</keyword>
<keyword evidence="1" id="KW-0812">Transmembrane</keyword>
<name>A0A840CD68_9RHOB</name>
<keyword evidence="1" id="KW-0472">Membrane</keyword>
<protein>
    <submittedName>
        <fullName evidence="2">Putative membrane protein</fullName>
    </submittedName>
</protein>
<evidence type="ECO:0000256" key="1">
    <source>
        <dbReference type="SAM" id="Phobius"/>
    </source>
</evidence>